<dbReference type="InterPro" id="IPR006474">
    <property type="entry name" value="Helicase_Cas3_CRISPR-ass_core"/>
</dbReference>
<evidence type="ECO:0000256" key="11">
    <source>
        <dbReference type="SAM" id="MobiDB-lite"/>
    </source>
</evidence>
<dbReference type="GO" id="GO:0003724">
    <property type="term" value="F:RNA helicase activity"/>
    <property type="evidence" value="ECO:0007669"/>
    <property type="project" value="TreeGrafter"/>
</dbReference>
<dbReference type="GO" id="GO:0016787">
    <property type="term" value="F:hydrolase activity"/>
    <property type="evidence" value="ECO:0007669"/>
    <property type="project" value="UniProtKB-KW"/>
</dbReference>
<dbReference type="GO" id="GO:0004518">
    <property type="term" value="F:nuclease activity"/>
    <property type="evidence" value="ECO:0007669"/>
    <property type="project" value="UniProtKB-KW"/>
</dbReference>
<dbReference type="PANTHER" id="PTHR47959">
    <property type="entry name" value="ATP-DEPENDENT RNA HELICASE RHLE-RELATED"/>
    <property type="match status" value="1"/>
</dbReference>
<evidence type="ECO:0000259" key="12">
    <source>
        <dbReference type="PROSITE" id="PS51194"/>
    </source>
</evidence>
<dbReference type="GO" id="GO:0051607">
    <property type="term" value="P:defense response to virus"/>
    <property type="evidence" value="ECO:0007669"/>
    <property type="project" value="UniProtKB-KW"/>
</dbReference>
<dbReference type="InterPro" id="IPR027417">
    <property type="entry name" value="P-loop_NTPase"/>
</dbReference>
<keyword evidence="8" id="KW-0067">ATP-binding</keyword>
<dbReference type="AlphaFoldDB" id="A0AAP6JDH7"/>
<keyword evidence="4" id="KW-0479">Metal-binding</keyword>
<comment type="similarity">
    <text evidence="10">Belongs to the DEAD box helicase family.</text>
</comment>
<comment type="similarity">
    <text evidence="1">In the N-terminal section; belongs to the CRISPR-associated nuclease Cas3-HD family.</text>
</comment>
<evidence type="ECO:0000256" key="10">
    <source>
        <dbReference type="ARBA" id="ARBA00038437"/>
    </source>
</evidence>
<dbReference type="Pfam" id="PF22590">
    <property type="entry name" value="Cas3-like_C_2"/>
    <property type="match status" value="1"/>
</dbReference>
<evidence type="ECO:0000256" key="1">
    <source>
        <dbReference type="ARBA" id="ARBA00006847"/>
    </source>
</evidence>
<dbReference type="SUPFAM" id="SSF52540">
    <property type="entry name" value="P-loop containing nucleoside triphosphate hydrolases"/>
    <property type="match status" value="1"/>
</dbReference>
<dbReference type="GO" id="GO:0046872">
    <property type="term" value="F:metal ion binding"/>
    <property type="evidence" value="ECO:0007669"/>
    <property type="project" value="UniProtKB-KW"/>
</dbReference>
<evidence type="ECO:0000256" key="6">
    <source>
        <dbReference type="ARBA" id="ARBA00022801"/>
    </source>
</evidence>
<dbReference type="InterPro" id="IPR014001">
    <property type="entry name" value="Helicase_ATP-bd"/>
</dbReference>
<keyword evidence="7" id="KW-0347">Helicase</keyword>
<keyword evidence="6" id="KW-0378">Hydrolase</keyword>
<feature type="domain" description="HD Cas3-type" evidence="13">
    <location>
        <begin position="575"/>
        <end position="792"/>
    </location>
</feature>
<dbReference type="InterPro" id="IPR050079">
    <property type="entry name" value="DEAD_box_RNA_helicase"/>
</dbReference>
<sequence>MKDFESFFRQATGLPTPYPYQSRLAEDDWPEVLDIPTGLGKTAAVTLGWLYRRREKGETDMPRRLVWCLPMRVLVEQTHRNIREWLAALDLLGEPGDGKVSTHLLMGGEPSLRTATWASYPEEESILIGTQDMLLSRGLMRGYGMSRYQWPVHFGLLHNDALWVYDEIQLMGAALPTSTQLEAFRRTLRTQRSTRSLWASATLHRNWLDTVDFRPHLETLGWLSLNDEDRRHDQVTQRLTAKKKLQPARTRLTADNHKSKAAAYIKGLAQEILEEHQPGSQTLVILNRVERAQALHAALAKQMETAPLLLHARFRPPERDEIESAIRAETPAEGRIIVATQAVEAGVDISSRVLFTELAPWSSLVQRFGRCNRGGEHPEATIYWIDIEEESKEALPYEMEDLLAAREQLSAIESASPGDLPAVDAATGIRRVIRRRDLIDLFNTDPDLSGFDVDISAYIRDPGQAQSQVFWRDFEDDPGEQPAPTREELCPVGLGQLKDYLSKRKAWIWDPISERWEPVRKDRIRPGQQLLLQSRAGGYTATAGFDATDSKSFVEPIQMDTAILAESQGSDDMTVMKRYVPLSEHLQDVDAAGADLAEKLEQDEALAEIIATAGRWHDVGKAHEAFQNAITGDDAPGDGGPWAKSPRGGRPNFHVRNEDGTKQQRRGFRHELASALAWLEHQSDHPQRDLIAYLIAAHHGKVRLGLRALPNENAPPGGQRLFARGVWEGDRLPPLRLNGQSVPETELRLDLMKLGRGPQGPSWTERTRQLLDEHGPFKLAWFEALVRIADWRASREEEKSS</sequence>
<evidence type="ECO:0000256" key="3">
    <source>
        <dbReference type="ARBA" id="ARBA00022722"/>
    </source>
</evidence>
<accession>A0AAP6JDH7</accession>
<dbReference type="InterPro" id="IPR011545">
    <property type="entry name" value="DEAD/DEAH_box_helicase_dom"/>
</dbReference>
<dbReference type="PANTHER" id="PTHR47959:SF16">
    <property type="entry name" value="CRISPR-ASSOCIATED NUCLEASE_HELICASE CAS3-RELATED"/>
    <property type="match status" value="1"/>
</dbReference>
<evidence type="ECO:0000313" key="14">
    <source>
        <dbReference type="EMBL" id="MEA5444758.1"/>
    </source>
</evidence>
<keyword evidence="15" id="KW-1185">Reference proteome</keyword>
<reference evidence="14 15" key="1">
    <citation type="submission" date="2023-12" db="EMBL/GenBank/DDBJ databases">
        <title>Whole-genome sequencing of halo(alkali)philic microorganisms from hypersaline lakes.</title>
        <authorList>
            <person name="Sorokin D.Y."/>
            <person name="Merkel A.Y."/>
            <person name="Messina E."/>
            <person name="Yakimov M."/>
        </authorList>
    </citation>
    <scope>NUCLEOTIDE SEQUENCE [LARGE SCALE GENOMIC DNA]</scope>
    <source>
        <strain evidence="14 15">AB-CW1</strain>
    </source>
</reference>
<feature type="region of interest" description="Disordered" evidence="11">
    <location>
        <begin position="629"/>
        <end position="664"/>
    </location>
</feature>
<protein>
    <submittedName>
        <fullName evidence="14">CRISPR-associated helicase Cas3</fullName>
    </submittedName>
</protein>
<comment type="caution">
    <text evidence="14">The sequence shown here is derived from an EMBL/GenBank/DDBJ whole genome shotgun (WGS) entry which is preliminary data.</text>
</comment>
<dbReference type="Proteomes" id="UP001302316">
    <property type="component" value="Unassembled WGS sequence"/>
</dbReference>
<dbReference type="InterPro" id="IPR001650">
    <property type="entry name" value="Helicase_C-like"/>
</dbReference>
<dbReference type="EMBL" id="JAYGII010000003">
    <property type="protein sequence ID" value="MEA5444758.1"/>
    <property type="molecule type" value="Genomic_DNA"/>
</dbReference>
<evidence type="ECO:0000256" key="2">
    <source>
        <dbReference type="ARBA" id="ARBA00009046"/>
    </source>
</evidence>
<organism evidence="14 15">
    <name type="scientific">Natronospira elongata</name>
    <dbReference type="NCBI Taxonomy" id="3110268"/>
    <lineage>
        <taxon>Bacteria</taxon>
        <taxon>Pseudomonadati</taxon>
        <taxon>Pseudomonadota</taxon>
        <taxon>Gammaproteobacteria</taxon>
        <taxon>Natronospirales</taxon>
        <taxon>Natronospiraceae</taxon>
        <taxon>Natronospira</taxon>
    </lineage>
</organism>
<dbReference type="InterPro" id="IPR038257">
    <property type="entry name" value="CRISPR-assoc_Cas3_HD_sf"/>
</dbReference>
<dbReference type="GO" id="GO:0003676">
    <property type="term" value="F:nucleic acid binding"/>
    <property type="evidence" value="ECO:0007669"/>
    <property type="project" value="InterPro"/>
</dbReference>
<evidence type="ECO:0000313" key="15">
    <source>
        <dbReference type="Proteomes" id="UP001302316"/>
    </source>
</evidence>
<dbReference type="RefSeq" id="WP_346050296.1">
    <property type="nucleotide sequence ID" value="NZ_JAYGII010000003.1"/>
</dbReference>
<dbReference type="Gene3D" id="1.10.3210.30">
    <property type="match status" value="1"/>
</dbReference>
<keyword evidence="3" id="KW-0540">Nuclease</keyword>
<dbReference type="NCBIfam" id="TIGR01596">
    <property type="entry name" value="cas3_HD"/>
    <property type="match status" value="1"/>
</dbReference>
<dbReference type="PROSITE" id="PS51194">
    <property type="entry name" value="HELICASE_CTER"/>
    <property type="match status" value="1"/>
</dbReference>
<comment type="similarity">
    <text evidence="2">In the central section; belongs to the CRISPR-associated helicase Cas3 family.</text>
</comment>
<gene>
    <name evidence="14" type="primary">cas3</name>
    <name evidence="14" type="ORF">VCB98_02885</name>
</gene>
<dbReference type="Gene3D" id="3.40.50.300">
    <property type="entry name" value="P-loop containing nucleotide triphosphate hydrolases"/>
    <property type="match status" value="2"/>
</dbReference>
<dbReference type="PROSITE" id="PS51643">
    <property type="entry name" value="HD_CAS3"/>
    <property type="match status" value="1"/>
</dbReference>
<dbReference type="NCBIfam" id="TIGR01587">
    <property type="entry name" value="cas3_core"/>
    <property type="match status" value="1"/>
</dbReference>
<evidence type="ECO:0000256" key="5">
    <source>
        <dbReference type="ARBA" id="ARBA00022741"/>
    </source>
</evidence>
<dbReference type="GO" id="GO:0005524">
    <property type="term" value="F:ATP binding"/>
    <property type="evidence" value="ECO:0007669"/>
    <property type="project" value="UniProtKB-KW"/>
</dbReference>
<dbReference type="Pfam" id="PF00270">
    <property type="entry name" value="DEAD"/>
    <property type="match status" value="1"/>
</dbReference>
<feature type="domain" description="Helicase C-terminal" evidence="12">
    <location>
        <begin position="267"/>
        <end position="418"/>
    </location>
</feature>
<keyword evidence="5" id="KW-0547">Nucleotide-binding</keyword>
<dbReference type="InterPro" id="IPR054712">
    <property type="entry name" value="Cas3-like_dom"/>
</dbReference>
<proteinExistence type="inferred from homology"/>
<evidence type="ECO:0000256" key="8">
    <source>
        <dbReference type="ARBA" id="ARBA00022840"/>
    </source>
</evidence>
<evidence type="ECO:0000256" key="4">
    <source>
        <dbReference type="ARBA" id="ARBA00022723"/>
    </source>
</evidence>
<dbReference type="SMART" id="SM00490">
    <property type="entry name" value="HELICc"/>
    <property type="match status" value="1"/>
</dbReference>
<keyword evidence="9" id="KW-0051">Antiviral defense</keyword>
<dbReference type="InterPro" id="IPR006483">
    <property type="entry name" value="CRISPR-assoc_Cas3_HD"/>
</dbReference>
<dbReference type="Pfam" id="PF18019">
    <property type="entry name" value="Cas3_HD"/>
    <property type="match status" value="1"/>
</dbReference>
<dbReference type="SMART" id="SM00487">
    <property type="entry name" value="DEXDc"/>
    <property type="match status" value="1"/>
</dbReference>
<dbReference type="GO" id="GO:0005829">
    <property type="term" value="C:cytosol"/>
    <property type="evidence" value="ECO:0007669"/>
    <property type="project" value="TreeGrafter"/>
</dbReference>
<evidence type="ECO:0000256" key="7">
    <source>
        <dbReference type="ARBA" id="ARBA00022806"/>
    </source>
</evidence>
<dbReference type="SUPFAM" id="SSF109604">
    <property type="entry name" value="HD-domain/PDEase-like"/>
    <property type="match status" value="1"/>
</dbReference>
<evidence type="ECO:0000256" key="9">
    <source>
        <dbReference type="ARBA" id="ARBA00023118"/>
    </source>
</evidence>
<name>A0AAP6JDH7_9GAMM</name>
<evidence type="ECO:0000259" key="13">
    <source>
        <dbReference type="PROSITE" id="PS51643"/>
    </source>
</evidence>